<dbReference type="GO" id="GO:1990498">
    <property type="term" value="C:mitotic spindle microtubule"/>
    <property type="evidence" value="ECO:0007669"/>
    <property type="project" value="TreeGrafter"/>
</dbReference>
<dbReference type="GO" id="GO:0070652">
    <property type="term" value="C:HAUS complex"/>
    <property type="evidence" value="ECO:0007669"/>
    <property type="project" value="InterPro"/>
</dbReference>
<reference evidence="1 2" key="1">
    <citation type="submission" date="2019-09" db="EMBL/GenBank/DDBJ databases">
        <title>Bird 10,000 Genomes (B10K) Project - Family phase.</title>
        <authorList>
            <person name="Zhang G."/>
        </authorList>
    </citation>
    <scope>NUCLEOTIDE SEQUENCE [LARGE SCALE GENOMIC DNA]</scope>
    <source>
        <strain evidence="1">B10K-DU-001-43</strain>
        <tissue evidence="1">Muscle</tissue>
    </source>
</reference>
<dbReference type="Proteomes" id="UP000520463">
    <property type="component" value="Unassembled WGS sequence"/>
</dbReference>
<feature type="non-terminal residue" evidence="1">
    <location>
        <position position="187"/>
    </location>
</feature>
<dbReference type="OrthoDB" id="5575722at2759"/>
<accession>A0A7L0NDI9</accession>
<sequence>AYRMKQNDQNKSDTIESIQKVRSMWTCIMEILASLKQDKEVVDSVLEDCVNRCILSGTDVVLRVPRVLVHRIESDKNEVFTGNIYEGEKLNFLAIIQLLSGALKMLRDEHCQAELKDFHSIENMVTSCNKALQNLNSRLESKQDRSVSVRESLSGKEEDWEMKWKTFLGQNPFNLILKDPVSGVWFI</sequence>
<dbReference type="InterPro" id="IPR026797">
    <property type="entry name" value="HAUS_6"/>
</dbReference>
<dbReference type="EMBL" id="VXAU01002916">
    <property type="protein sequence ID" value="NXK91613.1"/>
    <property type="molecule type" value="Genomic_DNA"/>
</dbReference>
<name>A0A7L0NDI9_9PASS</name>
<evidence type="ECO:0000313" key="1">
    <source>
        <dbReference type="EMBL" id="NXK91613.1"/>
    </source>
</evidence>
<comment type="caution">
    <text evidence="1">The sequence shown here is derived from an EMBL/GenBank/DDBJ whole genome shotgun (WGS) entry which is preliminary data.</text>
</comment>
<dbReference type="PANTHER" id="PTHR16151">
    <property type="entry name" value="HAUS AUGMIN-LIKE COMPLEX SUBUNIT 6"/>
    <property type="match status" value="1"/>
</dbReference>
<dbReference type="GO" id="GO:0008017">
    <property type="term" value="F:microtubule binding"/>
    <property type="evidence" value="ECO:0007669"/>
    <property type="project" value="TreeGrafter"/>
</dbReference>
<dbReference type="GO" id="GO:0051225">
    <property type="term" value="P:spindle assembly"/>
    <property type="evidence" value="ECO:0007669"/>
    <property type="project" value="InterPro"/>
</dbReference>
<proteinExistence type="predicted"/>
<dbReference type="AlphaFoldDB" id="A0A7L0NDI9"/>
<dbReference type="PANTHER" id="PTHR16151:SF2">
    <property type="entry name" value="HAUS AUGMIN-LIKE COMPLEX SUBUNIT 6"/>
    <property type="match status" value="1"/>
</dbReference>
<keyword evidence="2" id="KW-1185">Reference proteome</keyword>
<organism evidence="1 2">
    <name type="scientific">Formicarius rufipectus</name>
    <dbReference type="NCBI Taxonomy" id="1118560"/>
    <lineage>
        <taxon>Eukaryota</taxon>
        <taxon>Metazoa</taxon>
        <taxon>Chordata</taxon>
        <taxon>Craniata</taxon>
        <taxon>Vertebrata</taxon>
        <taxon>Euteleostomi</taxon>
        <taxon>Archelosauria</taxon>
        <taxon>Archosauria</taxon>
        <taxon>Dinosauria</taxon>
        <taxon>Saurischia</taxon>
        <taxon>Theropoda</taxon>
        <taxon>Coelurosauria</taxon>
        <taxon>Aves</taxon>
        <taxon>Neognathae</taxon>
        <taxon>Neoaves</taxon>
        <taxon>Telluraves</taxon>
        <taxon>Australaves</taxon>
        <taxon>Passeriformes</taxon>
        <taxon>Formicariidae</taxon>
        <taxon>Formicarius</taxon>
    </lineage>
</organism>
<protein>
    <submittedName>
        <fullName evidence="1">HAUS6 protein</fullName>
    </submittedName>
</protein>
<feature type="non-terminal residue" evidence="1">
    <location>
        <position position="1"/>
    </location>
</feature>
<gene>
    <name evidence="1" type="primary">Haus6_1</name>
    <name evidence="1" type="ORF">FORRUF_R14833</name>
</gene>
<evidence type="ECO:0000313" key="2">
    <source>
        <dbReference type="Proteomes" id="UP000520463"/>
    </source>
</evidence>